<dbReference type="OrthoDB" id="9795612at2"/>
<evidence type="ECO:0000313" key="2">
    <source>
        <dbReference type="EMBL" id="OAP93299.1"/>
    </source>
</evidence>
<protein>
    <recommendedName>
        <fullName evidence="4">Prepilin-type N-terminal cleavage/methylation domain-containing protein</fullName>
    </recommendedName>
</protein>
<dbReference type="Pfam" id="PF07963">
    <property type="entry name" value="N_methyl"/>
    <property type="match status" value="1"/>
</dbReference>
<keyword evidence="1" id="KW-0812">Transmembrane</keyword>
<dbReference type="InterPro" id="IPR012902">
    <property type="entry name" value="N_methyl_site"/>
</dbReference>
<sequence>MYLKNEHSDISGEDGFSLIEIMVVLAIIVIAGVLTFSGFTFNKSKGQIMYSLAGSIAGAAKRMEVDTSCYPLNTAQLFNYKSYGGTANTCGENLGSVWNGPYSNAYSTLTANDNIILNQFGQNVDARIIKAANTIPTSSEASMIAVEFNNVPNGIASQAGIACGIPQTNGNTLGDTGNNCLVGAANAAGTGTTTFTYVFAFSNT</sequence>
<feature type="transmembrane region" description="Helical" evidence="1">
    <location>
        <begin position="16"/>
        <end position="41"/>
    </location>
</feature>
<dbReference type="InterPro" id="IPR045584">
    <property type="entry name" value="Pilin-like"/>
</dbReference>
<dbReference type="RefSeq" id="WP_064217800.1">
    <property type="nucleotide sequence ID" value="NZ_LVXZ01000012.1"/>
</dbReference>
<keyword evidence="3" id="KW-1185">Reference proteome</keyword>
<keyword evidence="1" id="KW-1133">Transmembrane helix</keyword>
<gene>
    <name evidence="2" type="ORF">A4H96_00735</name>
</gene>
<dbReference type="AlphaFoldDB" id="A0A179BPF3"/>
<dbReference type="SUPFAM" id="SSF54523">
    <property type="entry name" value="Pili subunits"/>
    <property type="match status" value="1"/>
</dbReference>
<evidence type="ECO:0000256" key="1">
    <source>
        <dbReference type="SAM" id="Phobius"/>
    </source>
</evidence>
<name>A0A179BPF3_ACIFR</name>
<organism evidence="2 3">
    <name type="scientific">Acidithiobacillus ferrooxidans</name>
    <name type="common">Thiobacillus ferrooxidans</name>
    <dbReference type="NCBI Taxonomy" id="920"/>
    <lineage>
        <taxon>Bacteria</taxon>
        <taxon>Pseudomonadati</taxon>
        <taxon>Pseudomonadota</taxon>
        <taxon>Acidithiobacillia</taxon>
        <taxon>Acidithiobacillales</taxon>
        <taxon>Acidithiobacillaceae</taxon>
        <taxon>Acidithiobacillus</taxon>
    </lineage>
</organism>
<evidence type="ECO:0008006" key="4">
    <source>
        <dbReference type="Google" id="ProtNLM"/>
    </source>
</evidence>
<keyword evidence="1" id="KW-0472">Membrane</keyword>
<comment type="caution">
    <text evidence="2">The sequence shown here is derived from an EMBL/GenBank/DDBJ whole genome shotgun (WGS) entry which is preliminary data.</text>
</comment>
<accession>A0A179BPF3</accession>
<dbReference type="Proteomes" id="UP000078302">
    <property type="component" value="Unassembled WGS sequence"/>
</dbReference>
<proteinExistence type="predicted"/>
<dbReference type="NCBIfam" id="TIGR02532">
    <property type="entry name" value="IV_pilin_GFxxxE"/>
    <property type="match status" value="1"/>
</dbReference>
<dbReference type="EMBL" id="LVXZ01000012">
    <property type="protein sequence ID" value="OAP93299.1"/>
    <property type="molecule type" value="Genomic_DNA"/>
</dbReference>
<evidence type="ECO:0000313" key="3">
    <source>
        <dbReference type="Proteomes" id="UP000078302"/>
    </source>
</evidence>
<reference evidence="2 3" key="1">
    <citation type="submission" date="2016-04" db="EMBL/GenBank/DDBJ databases">
        <title>Acidithiobacillus ferrooxidans genome sequencing and assembly.</title>
        <authorList>
            <person name="Zhou Z."/>
        </authorList>
    </citation>
    <scope>NUCLEOTIDE SEQUENCE [LARGE SCALE GENOMIC DNA]</scope>
    <source>
        <strain evidence="2 3">BY0502</strain>
    </source>
</reference>